<organism evidence="2 3">
    <name type="scientific">Flavobacterium zhoui</name>
    <dbReference type="NCBI Taxonomy" id="3230414"/>
    <lineage>
        <taxon>Bacteria</taxon>
        <taxon>Pseudomonadati</taxon>
        <taxon>Bacteroidota</taxon>
        <taxon>Flavobacteriia</taxon>
        <taxon>Flavobacteriales</taxon>
        <taxon>Flavobacteriaceae</taxon>
        <taxon>Flavobacterium</taxon>
    </lineage>
</organism>
<sequence>MSLLTVLLVLIVVGVLLWLVNTYIPMDGTIKKIFNIVVIIVVIIWLLKVFGLFNSLMDVHV</sequence>
<name>A0ABW6I2K1_9FLAO</name>
<reference evidence="2 3" key="1">
    <citation type="submission" date="2024-06" db="EMBL/GenBank/DDBJ databases">
        <title>Flavobacterium spp. isolated from glacier.</title>
        <authorList>
            <person name="Han D."/>
        </authorList>
    </citation>
    <scope>NUCLEOTIDE SEQUENCE [LARGE SCALE GENOMIC DNA]</scope>
    <source>
        <strain evidence="2 3">ZS1P70</strain>
    </source>
</reference>
<evidence type="ECO:0000313" key="3">
    <source>
        <dbReference type="Proteomes" id="UP001600107"/>
    </source>
</evidence>
<dbReference type="EMBL" id="JBHZPY010000002">
    <property type="protein sequence ID" value="MFE3870491.1"/>
    <property type="molecule type" value="Genomic_DNA"/>
</dbReference>
<dbReference type="NCBIfam" id="NF041949">
    <property type="entry name" value="THIVI_2564_fam"/>
    <property type="match status" value="1"/>
</dbReference>
<dbReference type="Proteomes" id="UP001600107">
    <property type="component" value="Unassembled WGS sequence"/>
</dbReference>
<feature type="transmembrane region" description="Helical" evidence="1">
    <location>
        <begin position="33"/>
        <end position="53"/>
    </location>
</feature>
<keyword evidence="1" id="KW-1133">Transmembrane helix</keyword>
<keyword evidence="3" id="KW-1185">Reference proteome</keyword>
<comment type="caution">
    <text evidence="2">The sequence shown here is derived from an EMBL/GenBank/DDBJ whole genome shotgun (WGS) entry which is preliminary data.</text>
</comment>
<protein>
    <submittedName>
        <fullName evidence="2">Thivi_2564 family membrane protein</fullName>
    </submittedName>
</protein>
<dbReference type="RefSeq" id="WP_379850335.1">
    <property type="nucleotide sequence ID" value="NZ_JBHZPY010000002.1"/>
</dbReference>
<proteinExistence type="predicted"/>
<dbReference type="InterPro" id="IPR049641">
    <property type="entry name" value="THIVI_2564-like"/>
</dbReference>
<gene>
    <name evidence="2" type="ORF">ACFX5F_04565</name>
</gene>
<keyword evidence="1" id="KW-0472">Membrane</keyword>
<feature type="transmembrane region" description="Helical" evidence="1">
    <location>
        <begin position="6"/>
        <end position="26"/>
    </location>
</feature>
<evidence type="ECO:0000256" key="1">
    <source>
        <dbReference type="SAM" id="Phobius"/>
    </source>
</evidence>
<evidence type="ECO:0000313" key="2">
    <source>
        <dbReference type="EMBL" id="MFE3870491.1"/>
    </source>
</evidence>
<accession>A0ABW6I2K1</accession>
<keyword evidence="1" id="KW-0812">Transmembrane</keyword>